<dbReference type="GO" id="GO:0015297">
    <property type="term" value="F:antiporter activity"/>
    <property type="evidence" value="ECO:0007669"/>
    <property type="project" value="UniProtKB-KW"/>
</dbReference>
<dbReference type="PANTHER" id="PTHR43298:SF2">
    <property type="entry name" value="FMN_FAD EXPORTER YEEO-RELATED"/>
    <property type="match status" value="1"/>
</dbReference>
<evidence type="ECO:0000313" key="14">
    <source>
        <dbReference type="EMBL" id="SHE46543.1"/>
    </source>
</evidence>
<sequence>MKKEIRANSLDLTQGSIIRGILLFSGPLIVGNIFQQLYNTVDSVIAGNYIGKPALAAIGSSNSLINLIIGLFMGIATGAGVVIAQYYGAKNEEKMQWAVHTSIVLSIIGGIILTVVGVTLTPQILRWMGTPDSVMKEAVVYLRIFFLGSVFNIVYNMGAGILRGVGDSRRPLYYLCATSVANIILDLIFVISFQMGVAGAAIATIISQGISSVLVIVTLMKDRDIYTLRIHKLGLDKRMTRRILVMGVPTGIQSAVISLSNVIVQAYINSFGQDAIAGSSSYMKIDGFIVLPIMSFGMAAMTFTGQNIGAGKLDRVKQGAVKTLLIGCGYCVIMSAVLLIFGRDALSIFSRDTAVIEYGYLMCKILAPFYVGITIAQVMGGVFRGAGKSMSTMLIMIGSMVGVRILWIQIMTKVYFTLDTVLWGYPVSWFFATMGMAIYAWKGKWLVKQDR</sequence>
<name>A0A1M4TQ24_9CLOT</name>
<dbReference type="PANTHER" id="PTHR43298">
    <property type="entry name" value="MULTIDRUG RESISTANCE PROTEIN NORM-RELATED"/>
    <property type="match status" value="1"/>
</dbReference>
<protein>
    <recommendedName>
        <fullName evidence="4">Probable multidrug resistance protein NorM</fullName>
    </recommendedName>
    <alternativeName>
        <fullName evidence="12">Multidrug-efflux transporter</fullName>
    </alternativeName>
</protein>
<keyword evidence="5" id="KW-0813">Transport</keyword>
<keyword evidence="11 13" id="KW-0472">Membrane</keyword>
<feature type="transmembrane region" description="Helical" evidence="13">
    <location>
        <begin position="358"/>
        <end position="379"/>
    </location>
</feature>
<evidence type="ECO:0000256" key="6">
    <source>
        <dbReference type="ARBA" id="ARBA00022449"/>
    </source>
</evidence>
<dbReference type="EMBL" id="FQVI01000002">
    <property type="protein sequence ID" value="SHE46543.1"/>
    <property type="molecule type" value="Genomic_DNA"/>
</dbReference>
<feature type="transmembrane region" description="Helical" evidence="13">
    <location>
        <begin position="288"/>
        <end position="308"/>
    </location>
</feature>
<dbReference type="RefSeq" id="WP_084067594.1">
    <property type="nucleotide sequence ID" value="NZ_FQVI01000002.1"/>
</dbReference>
<evidence type="ECO:0000256" key="13">
    <source>
        <dbReference type="SAM" id="Phobius"/>
    </source>
</evidence>
<keyword evidence="6" id="KW-0050">Antiport</keyword>
<feature type="transmembrane region" description="Helical" evidence="13">
    <location>
        <begin position="99"/>
        <end position="120"/>
    </location>
</feature>
<evidence type="ECO:0000256" key="5">
    <source>
        <dbReference type="ARBA" id="ARBA00022448"/>
    </source>
</evidence>
<keyword evidence="15" id="KW-1185">Reference proteome</keyword>
<gene>
    <name evidence="14" type="ORF">SAMN02745158_00537</name>
</gene>
<dbReference type="InterPro" id="IPR050222">
    <property type="entry name" value="MATE_MdtK"/>
</dbReference>
<evidence type="ECO:0000256" key="11">
    <source>
        <dbReference type="ARBA" id="ARBA00023136"/>
    </source>
</evidence>
<reference evidence="14 15" key="1">
    <citation type="submission" date="2016-11" db="EMBL/GenBank/DDBJ databases">
        <authorList>
            <person name="Jaros S."/>
            <person name="Januszkiewicz K."/>
            <person name="Wedrychowicz H."/>
        </authorList>
    </citation>
    <scope>NUCLEOTIDE SEQUENCE [LARGE SCALE GENOMIC DNA]</scope>
    <source>
        <strain evidence="14 15">DSM 17459</strain>
    </source>
</reference>
<feature type="transmembrane region" description="Helical" evidence="13">
    <location>
        <begin position="320"/>
        <end position="342"/>
    </location>
</feature>
<keyword evidence="10" id="KW-0406">Ion transport</keyword>
<keyword evidence="7" id="KW-1003">Cell membrane</keyword>
<evidence type="ECO:0000256" key="3">
    <source>
        <dbReference type="ARBA" id="ARBA00010199"/>
    </source>
</evidence>
<evidence type="ECO:0000313" key="15">
    <source>
        <dbReference type="Proteomes" id="UP000184245"/>
    </source>
</evidence>
<dbReference type="InterPro" id="IPR048279">
    <property type="entry name" value="MdtK-like"/>
</dbReference>
<dbReference type="InterPro" id="IPR002528">
    <property type="entry name" value="MATE_fam"/>
</dbReference>
<feature type="transmembrane region" description="Helical" evidence="13">
    <location>
        <begin position="391"/>
        <end position="410"/>
    </location>
</feature>
<dbReference type="GO" id="GO:0042910">
    <property type="term" value="F:xenobiotic transmembrane transporter activity"/>
    <property type="evidence" value="ECO:0007669"/>
    <property type="project" value="InterPro"/>
</dbReference>
<evidence type="ECO:0000256" key="9">
    <source>
        <dbReference type="ARBA" id="ARBA00022989"/>
    </source>
</evidence>
<dbReference type="GO" id="GO:0006811">
    <property type="term" value="P:monoatomic ion transport"/>
    <property type="evidence" value="ECO:0007669"/>
    <property type="project" value="UniProtKB-KW"/>
</dbReference>
<evidence type="ECO:0000256" key="2">
    <source>
        <dbReference type="ARBA" id="ARBA00004651"/>
    </source>
</evidence>
<comment type="function">
    <text evidence="1">Multidrug efflux pump.</text>
</comment>
<feature type="transmembrane region" description="Helical" evidence="13">
    <location>
        <begin position="64"/>
        <end position="87"/>
    </location>
</feature>
<evidence type="ECO:0000256" key="7">
    <source>
        <dbReference type="ARBA" id="ARBA00022475"/>
    </source>
</evidence>
<evidence type="ECO:0000256" key="1">
    <source>
        <dbReference type="ARBA" id="ARBA00003408"/>
    </source>
</evidence>
<organism evidence="14 15">
    <name type="scientific">Lactonifactor longoviformis DSM 17459</name>
    <dbReference type="NCBI Taxonomy" id="1122155"/>
    <lineage>
        <taxon>Bacteria</taxon>
        <taxon>Bacillati</taxon>
        <taxon>Bacillota</taxon>
        <taxon>Clostridia</taxon>
        <taxon>Eubacteriales</taxon>
        <taxon>Clostridiaceae</taxon>
        <taxon>Lactonifactor</taxon>
    </lineage>
</organism>
<evidence type="ECO:0000256" key="12">
    <source>
        <dbReference type="ARBA" id="ARBA00031636"/>
    </source>
</evidence>
<evidence type="ECO:0000256" key="8">
    <source>
        <dbReference type="ARBA" id="ARBA00022692"/>
    </source>
</evidence>
<keyword evidence="8 13" id="KW-0812">Transmembrane</keyword>
<accession>A0A1M4TQ24</accession>
<comment type="subcellular location">
    <subcellularLocation>
        <location evidence="2">Cell membrane</location>
        <topology evidence="2">Multi-pass membrane protein</topology>
    </subcellularLocation>
</comment>
<dbReference type="STRING" id="1122155.SAMN02745158_00537"/>
<dbReference type="NCBIfam" id="TIGR00797">
    <property type="entry name" value="matE"/>
    <property type="match status" value="1"/>
</dbReference>
<feature type="transmembrane region" description="Helical" evidence="13">
    <location>
        <begin position="21"/>
        <end position="38"/>
    </location>
</feature>
<keyword evidence="9 13" id="KW-1133">Transmembrane helix</keyword>
<feature type="transmembrane region" description="Helical" evidence="13">
    <location>
        <begin position="243"/>
        <end position="268"/>
    </location>
</feature>
<feature type="transmembrane region" description="Helical" evidence="13">
    <location>
        <begin position="172"/>
        <end position="191"/>
    </location>
</feature>
<dbReference type="AlphaFoldDB" id="A0A1M4TQ24"/>
<dbReference type="Pfam" id="PF01554">
    <property type="entry name" value="MatE"/>
    <property type="match status" value="2"/>
</dbReference>
<evidence type="ECO:0000256" key="4">
    <source>
        <dbReference type="ARBA" id="ARBA00020268"/>
    </source>
</evidence>
<proteinExistence type="inferred from homology"/>
<dbReference type="PIRSF" id="PIRSF006603">
    <property type="entry name" value="DinF"/>
    <property type="match status" value="1"/>
</dbReference>
<dbReference type="GO" id="GO:0005886">
    <property type="term" value="C:plasma membrane"/>
    <property type="evidence" value="ECO:0007669"/>
    <property type="project" value="UniProtKB-SubCell"/>
</dbReference>
<comment type="similarity">
    <text evidence="3">Belongs to the multi antimicrobial extrusion (MATE) (TC 2.A.66.1) family.</text>
</comment>
<feature type="transmembrane region" description="Helical" evidence="13">
    <location>
        <begin position="197"/>
        <end position="222"/>
    </location>
</feature>
<dbReference type="CDD" id="cd13138">
    <property type="entry name" value="MATE_yoeA_like"/>
    <property type="match status" value="1"/>
</dbReference>
<dbReference type="Proteomes" id="UP000184245">
    <property type="component" value="Unassembled WGS sequence"/>
</dbReference>
<feature type="transmembrane region" description="Helical" evidence="13">
    <location>
        <begin position="140"/>
        <end position="160"/>
    </location>
</feature>
<evidence type="ECO:0000256" key="10">
    <source>
        <dbReference type="ARBA" id="ARBA00023065"/>
    </source>
</evidence>
<feature type="transmembrane region" description="Helical" evidence="13">
    <location>
        <begin position="422"/>
        <end position="441"/>
    </location>
</feature>